<gene>
    <name evidence="2" type="ORF">LPJ61_002902</name>
</gene>
<evidence type="ECO:0008006" key="4">
    <source>
        <dbReference type="Google" id="ProtNLM"/>
    </source>
</evidence>
<dbReference type="InterPro" id="IPR016130">
    <property type="entry name" value="Tyr_Pase_AS"/>
</dbReference>
<feature type="compositionally biased region" description="Pro residues" evidence="1">
    <location>
        <begin position="1"/>
        <end position="12"/>
    </location>
</feature>
<feature type="region of interest" description="Disordered" evidence="1">
    <location>
        <begin position="365"/>
        <end position="393"/>
    </location>
</feature>
<dbReference type="EMBL" id="JANBOI010000424">
    <property type="protein sequence ID" value="KAJ1730657.1"/>
    <property type="molecule type" value="Genomic_DNA"/>
</dbReference>
<sequence length="766" mass="83527">ACRAAPPLPAHPRPSIASLQNPITTPPPVAHAEHVPAATPPPTRSAENHYATASFPDNIPPESASAAQAFLSVGHQDYTDRSSIDSIDSSIGARGSGGRAFLVDSTATPPPSVRNAAIRDASANLRCSRFSDNVLNFRDLGISVINSGLGMSHTRERAESVGPMPGVVFRSAELGSACERDVQTLLSKYGIRTIIDLRSELEARANDILAEHYPATMQPTADENSEKLMRTRAAQLRNTIVEVAAHDYEAATRPWERTGESRSRWAHRNSLRYSRSIGNPSNDPVARAMAHLYDPPSDSDTQDVTASQPYVPSFQPATVVAAASPLPSEDAPYTSLAQNAYVWGSETLQTLRAYWDYQWSGLEPAADQESEPRSAPPPPALVLSQPAADDSDKVAPVYAEDQLLAGRPDSASDAGTVASSCPTDSTDLSYCNLPDGAERRSRRRGLRPVDSPAHKALLLPVADGAPTDHEWHRSLDEHIFATRAHTEPMAATRVERAAPHMHSRRSLVLDRSIRASIDGSVARPGARQPHIRNRFDGRRSRYRCNIIGENYRRKCVWAHAPLSTKLKVILRFATFNKAEGIRTIGRDVLAPRGLAGSYEDYIDFCKQEFATVMRIFADPGAYPIMFHCHHGKDRTGIVAMLLLGVLGVDDQIIAADYAQSATNLHPVRKRMELLDMGAVGLPPSFCDSPAPVMLNLLHHIRTNYGSVRGYLRSAGLAAQEIDAIAWCLRGNFYGIANAQSRRGAPRGTNGARGPDRPPDFQPLRFY</sequence>
<feature type="non-terminal residue" evidence="2">
    <location>
        <position position="1"/>
    </location>
</feature>
<feature type="region of interest" description="Disordered" evidence="1">
    <location>
        <begin position="1"/>
        <end position="61"/>
    </location>
</feature>
<dbReference type="Proteomes" id="UP001143981">
    <property type="component" value="Unassembled WGS sequence"/>
</dbReference>
<dbReference type="PANTHER" id="PTHR31126">
    <property type="entry name" value="TYROSINE-PROTEIN PHOSPHATASE"/>
    <property type="match status" value="1"/>
</dbReference>
<dbReference type="Gene3D" id="3.90.190.10">
    <property type="entry name" value="Protein tyrosine phosphatase superfamily"/>
    <property type="match status" value="2"/>
</dbReference>
<reference evidence="2" key="1">
    <citation type="submission" date="2022-07" db="EMBL/GenBank/DDBJ databases">
        <title>Phylogenomic reconstructions and comparative analyses of Kickxellomycotina fungi.</title>
        <authorList>
            <person name="Reynolds N.K."/>
            <person name="Stajich J.E."/>
            <person name="Barry K."/>
            <person name="Grigoriev I.V."/>
            <person name="Crous P."/>
            <person name="Smith M.E."/>
        </authorList>
    </citation>
    <scope>NUCLEOTIDE SEQUENCE</scope>
    <source>
        <strain evidence="2">BCRC 34381</strain>
    </source>
</reference>
<dbReference type="GO" id="GO:0004721">
    <property type="term" value="F:phosphoprotein phosphatase activity"/>
    <property type="evidence" value="ECO:0007669"/>
    <property type="project" value="InterPro"/>
</dbReference>
<dbReference type="Pfam" id="PF13350">
    <property type="entry name" value="Y_phosphatase3"/>
    <property type="match status" value="2"/>
</dbReference>
<keyword evidence="3" id="KW-1185">Reference proteome</keyword>
<organism evidence="2 3">
    <name type="scientific">Coemansia biformis</name>
    <dbReference type="NCBI Taxonomy" id="1286918"/>
    <lineage>
        <taxon>Eukaryota</taxon>
        <taxon>Fungi</taxon>
        <taxon>Fungi incertae sedis</taxon>
        <taxon>Zoopagomycota</taxon>
        <taxon>Kickxellomycotina</taxon>
        <taxon>Kickxellomycetes</taxon>
        <taxon>Kickxellales</taxon>
        <taxon>Kickxellaceae</taxon>
        <taxon>Coemansia</taxon>
    </lineage>
</organism>
<feature type="compositionally biased region" description="Polar residues" evidence="1">
    <location>
        <begin position="417"/>
        <end position="427"/>
    </location>
</feature>
<dbReference type="OrthoDB" id="9988524at2759"/>
<dbReference type="SUPFAM" id="SSF52799">
    <property type="entry name" value="(Phosphotyrosine protein) phosphatases II"/>
    <property type="match status" value="2"/>
</dbReference>
<evidence type="ECO:0000256" key="1">
    <source>
        <dbReference type="SAM" id="MobiDB-lite"/>
    </source>
</evidence>
<name>A0A9W7YD47_9FUNG</name>
<accession>A0A9W7YD47</accession>
<evidence type="ECO:0000313" key="2">
    <source>
        <dbReference type="EMBL" id="KAJ1730657.1"/>
    </source>
</evidence>
<dbReference type="InterPro" id="IPR026893">
    <property type="entry name" value="Tyr/Ser_Pase_IphP-type"/>
</dbReference>
<feature type="region of interest" description="Disordered" evidence="1">
    <location>
        <begin position="405"/>
        <end position="427"/>
    </location>
</feature>
<comment type="caution">
    <text evidence="2">The sequence shown here is derived from an EMBL/GenBank/DDBJ whole genome shotgun (WGS) entry which is preliminary data.</text>
</comment>
<dbReference type="AlphaFoldDB" id="A0A9W7YD47"/>
<dbReference type="InterPro" id="IPR029021">
    <property type="entry name" value="Prot-tyrosine_phosphatase-like"/>
</dbReference>
<evidence type="ECO:0000313" key="3">
    <source>
        <dbReference type="Proteomes" id="UP001143981"/>
    </source>
</evidence>
<protein>
    <recommendedName>
        <fullName evidence="4">Tyrosine specific protein phosphatases domain-containing protein</fullName>
    </recommendedName>
</protein>
<feature type="region of interest" description="Disordered" evidence="1">
    <location>
        <begin position="740"/>
        <end position="766"/>
    </location>
</feature>
<proteinExistence type="predicted"/>
<dbReference type="PROSITE" id="PS00383">
    <property type="entry name" value="TYR_PHOSPHATASE_1"/>
    <property type="match status" value="1"/>
</dbReference>
<dbReference type="PANTHER" id="PTHR31126:SF1">
    <property type="entry name" value="TYROSINE SPECIFIC PROTEIN PHOSPHATASES DOMAIN-CONTAINING PROTEIN"/>
    <property type="match status" value="1"/>
</dbReference>